<comment type="caution">
    <text evidence="3">The sequence shown here is derived from an EMBL/GenBank/DDBJ whole genome shotgun (WGS) entry which is preliminary data.</text>
</comment>
<gene>
    <name evidence="3" type="ORF">HPB51_000246</name>
</gene>
<reference evidence="3" key="2">
    <citation type="submission" date="2021-09" db="EMBL/GenBank/DDBJ databases">
        <authorList>
            <person name="Jia N."/>
            <person name="Wang J."/>
            <person name="Shi W."/>
            <person name="Du L."/>
            <person name="Sun Y."/>
            <person name="Zhan W."/>
            <person name="Jiang J."/>
            <person name="Wang Q."/>
            <person name="Zhang B."/>
            <person name="Ji P."/>
            <person name="Sakyi L.B."/>
            <person name="Cui X."/>
            <person name="Yuan T."/>
            <person name="Jiang B."/>
            <person name="Yang W."/>
            <person name="Lam T.T.-Y."/>
            <person name="Chang Q."/>
            <person name="Ding S."/>
            <person name="Wang X."/>
            <person name="Zhu J."/>
            <person name="Ruan X."/>
            <person name="Zhao L."/>
            <person name="Wei J."/>
            <person name="Que T."/>
            <person name="Du C."/>
            <person name="Cheng J."/>
            <person name="Dai P."/>
            <person name="Han X."/>
            <person name="Huang E."/>
            <person name="Gao Y."/>
            <person name="Liu J."/>
            <person name="Shao H."/>
            <person name="Ye R."/>
            <person name="Li L."/>
            <person name="Wei W."/>
            <person name="Wang X."/>
            <person name="Wang C."/>
            <person name="Huo Q."/>
            <person name="Li W."/>
            <person name="Guo W."/>
            <person name="Chen H."/>
            <person name="Chen S."/>
            <person name="Zhou L."/>
            <person name="Zhou L."/>
            <person name="Ni X."/>
            <person name="Tian J."/>
            <person name="Zhou Y."/>
            <person name="Sheng Y."/>
            <person name="Liu T."/>
            <person name="Pan Y."/>
            <person name="Xia L."/>
            <person name="Li J."/>
            <person name="Zhao F."/>
            <person name="Cao W."/>
        </authorList>
    </citation>
    <scope>NUCLEOTIDE SEQUENCE</scope>
    <source>
        <strain evidence="3">Rmic-2018</strain>
        <tissue evidence="3">Larvae</tissue>
    </source>
</reference>
<evidence type="ECO:0000313" key="4">
    <source>
        <dbReference type="Proteomes" id="UP000821866"/>
    </source>
</evidence>
<evidence type="ECO:0000313" key="3">
    <source>
        <dbReference type="EMBL" id="KAH8008619.1"/>
    </source>
</evidence>
<organism evidence="3 4">
    <name type="scientific">Rhipicephalus microplus</name>
    <name type="common">Cattle tick</name>
    <name type="synonym">Boophilus microplus</name>
    <dbReference type="NCBI Taxonomy" id="6941"/>
    <lineage>
        <taxon>Eukaryota</taxon>
        <taxon>Metazoa</taxon>
        <taxon>Ecdysozoa</taxon>
        <taxon>Arthropoda</taxon>
        <taxon>Chelicerata</taxon>
        <taxon>Arachnida</taxon>
        <taxon>Acari</taxon>
        <taxon>Parasitiformes</taxon>
        <taxon>Ixodida</taxon>
        <taxon>Ixodoidea</taxon>
        <taxon>Ixodidae</taxon>
        <taxon>Rhipicephalinae</taxon>
        <taxon>Rhipicephalus</taxon>
        <taxon>Boophilus</taxon>
    </lineage>
</organism>
<dbReference type="EMBL" id="JABSTU010000011">
    <property type="protein sequence ID" value="KAH8008619.1"/>
    <property type="molecule type" value="Genomic_DNA"/>
</dbReference>
<dbReference type="AlphaFoldDB" id="A0A9J6D3H5"/>
<keyword evidence="2" id="KW-0472">Membrane</keyword>
<keyword evidence="2" id="KW-0812">Transmembrane</keyword>
<evidence type="ECO:0000256" key="2">
    <source>
        <dbReference type="SAM" id="Phobius"/>
    </source>
</evidence>
<keyword evidence="4" id="KW-1185">Reference proteome</keyword>
<reference evidence="3" key="1">
    <citation type="journal article" date="2020" name="Cell">
        <title>Large-Scale Comparative Analyses of Tick Genomes Elucidate Their Genetic Diversity and Vector Capacities.</title>
        <authorList>
            <consortium name="Tick Genome and Microbiome Consortium (TIGMIC)"/>
            <person name="Jia N."/>
            <person name="Wang J."/>
            <person name="Shi W."/>
            <person name="Du L."/>
            <person name="Sun Y."/>
            <person name="Zhan W."/>
            <person name="Jiang J.F."/>
            <person name="Wang Q."/>
            <person name="Zhang B."/>
            <person name="Ji P."/>
            <person name="Bell-Sakyi L."/>
            <person name="Cui X.M."/>
            <person name="Yuan T.T."/>
            <person name="Jiang B.G."/>
            <person name="Yang W.F."/>
            <person name="Lam T.T."/>
            <person name="Chang Q.C."/>
            <person name="Ding S.J."/>
            <person name="Wang X.J."/>
            <person name="Zhu J.G."/>
            <person name="Ruan X.D."/>
            <person name="Zhao L."/>
            <person name="Wei J.T."/>
            <person name="Ye R.Z."/>
            <person name="Que T.C."/>
            <person name="Du C.H."/>
            <person name="Zhou Y.H."/>
            <person name="Cheng J.X."/>
            <person name="Dai P.F."/>
            <person name="Guo W.B."/>
            <person name="Han X.H."/>
            <person name="Huang E.J."/>
            <person name="Li L.F."/>
            <person name="Wei W."/>
            <person name="Gao Y.C."/>
            <person name="Liu J.Z."/>
            <person name="Shao H.Z."/>
            <person name="Wang X."/>
            <person name="Wang C.C."/>
            <person name="Yang T.C."/>
            <person name="Huo Q.B."/>
            <person name="Li W."/>
            <person name="Chen H.Y."/>
            <person name="Chen S.E."/>
            <person name="Zhou L.G."/>
            <person name="Ni X.B."/>
            <person name="Tian J.H."/>
            <person name="Sheng Y."/>
            <person name="Liu T."/>
            <person name="Pan Y.S."/>
            <person name="Xia L.Y."/>
            <person name="Li J."/>
            <person name="Zhao F."/>
            <person name="Cao W.C."/>
        </authorList>
    </citation>
    <scope>NUCLEOTIDE SEQUENCE</scope>
    <source>
        <strain evidence="3">Rmic-2018</strain>
    </source>
</reference>
<feature type="compositionally biased region" description="Polar residues" evidence="1">
    <location>
        <begin position="1"/>
        <end position="10"/>
    </location>
</feature>
<feature type="compositionally biased region" description="Polar residues" evidence="1">
    <location>
        <begin position="212"/>
        <end position="226"/>
    </location>
</feature>
<dbReference type="Proteomes" id="UP000821866">
    <property type="component" value="Chromosome 9"/>
</dbReference>
<keyword evidence="2" id="KW-1133">Transmembrane helix</keyword>
<proteinExistence type="predicted"/>
<feature type="compositionally biased region" description="Low complexity" evidence="1">
    <location>
        <begin position="12"/>
        <end position="22"/>
    </location>
</feature>
<name>A0A9J6D3H5_RHIMP</name>
<feature type="compositionally biased region" description="Polar residues" evidence="1">
    <location>
        <begin position="234"/>
        <end position="246"/>
    </location>
</feature>
<sequence>MEGQLGTQQCGAAAAWSHSVAADQDGKSEKELPEGAPGRKVIEVVSPAASGASRPSQKGATIEGYRTTTPQHCVKPEQANQVVGAAAGKSQGYATGHSGRGKAATSFDVRPQRDSTSLCLCVFYLVALLLIFGVAIHAVHSNRAVSKEHPKLLVASPSSNSESSSSSEATSLSLRVTEASEASWEDELLSFATSSLPLSPATFSQKLKAKPGSTNNAQSQGASQESGIGEGGLVNNTEVRDIQSSN</sequence>
<feature type="transmembrane region" description="Helical" evidence="2">
    <location>
        <begin position="118"/>
        <end position="139"/>
    </location>
</feature>
<feature type="region of interest" description="Disordered" evidence="1">
    <location>
        <begin position="1"/>
        <end position="60"/>
    </location>
</feature>
<evidence type="ECO:0000256" key="1">
    <source>
        <dbReference type="SAM" id="MobiDB-lite"/>
    </source>
</evidence>
<feature type="region of interest" description="Disordered" evidence="1">
    <location>
        <begin position="206"/>
        <end position="246"/>
    </location>
</feature>
<protein>
    <recommendedName>
        <fullName evidence="5">Transmembrane protein</fullName>
    </recommendedName>
</protein>
<evidence type="ECO:0008006" key="5">
    <source>
        <dbReference type="Google" id="ProtNLM"/>
    </source>
</evidence>
<feature type="compositionally biased region" description="Basic and acidic residues" evidence="1">
    <location>
        <begin position="24"/>
        <end position="33"/>
    </location>
</feature>
<accession>A0A9J6D3H5</accession>